<dbReference type="PROSITE" id="PS00282">
    <property type="entry name" value="KAZAL_1"/>
    <property type="match status" value="1"/>
</dbReference>
<comment type="subcellular location">
    <subcellularLocation>
        <location evidence="1">Secreted</location>
    </subcellularLocation>
</comment>
<protein>
    <recommendedName>
        <fullName evidence="6">Kazal-like domain-containing protein</fullName>
    </recommendedName>
</protein>
<dbReference type="CDD" id="cd00104">
    <property type="entry name" value="KAZAL_FS"/>
    <property type="match status" value="1"/>
</dbReference>
<evidence type="ECO:0000313" key="7">
    <source>
        <dbReference type="Ensembl" id="ENSPTXP00000000317.1"/>
    </source>
</evidence>
<evidence type="ECO:0000259" key="6">
    <source>
        <dbReference type="PROSITE" id="PS51465"/>
    </source>
</evidence>
<dbReference type="InterPro" id="IPR036058">
    <property type="entry name" value="Kazal_dom_sf"/>
</dbReference>
<reference evidence="7" key="1">
    <citation type="submission" date="2025-08" db="UniProtKB">
        <authorList>
            <consortium name="Ensembl"/>
        </authorList>
    </citation>
    <scope>IDENTIFICATION</scope>
</reference>
<dbReference type="PANTHER" id="PTHR47499:SF1">
    <property type="entry name" value="SERINE PROTEASE INHIBITOR KAZAL-TYPE 7"/>
    <property type="match status" value="1"/>
</dbReference>
<reference evidence="7" key="2">
    <citation type="submission" date="2025-09" db="UniProtKB">
        <authorList>
            <consortium name="Ensembl"/>
        </authorList>
    </citation>
    <scope>IDENTIFICATION</scope>
</reference>
<dbReference type="Pfam" id="PF00050">
    <property type="entry name" value="Kazal_1"/>
    <property type="match status" value="1"/>
</dbReference>
<feature type="domain" description="Kazal-like" evidence="6">
    <location>
        <begin position="37"/>
        <end position="80"/>
    </location>
</feature>
<dbReference type="OMA" id="CFFQKAT"/>
<dbReference type="PROSITE" id="PS51465">
    <property type="entry name" value="KAZAL_2"/>
    <property type="match status" value="1"/>
</dbReference>
<evidence type="ECO:0000256" key="4">
    <source>
        <dbReference type="ARBA" id="ARBA00022900"/>
    </source>
</evidence>
<dbReference type="InterPro" id="IPR001239">
    <property type="entry name" value="Prot_inh_Kazal-m"/>
</dbReference>
<keyword evidence="8" id="KW-1185">Reference proteome</keyword>
<dbReference type="AlphaFoldDB" id="A0A670XTI6"/>
<evidence type="ECO:0000256" key="2">
    <source>
        <dbReference type="ARBA" id="ARBA00022525"/>
    </source>
</evidence>
<name>A0A670XTI6_PSETE</name>
<dbReference type="Ensembl" id="ENSPTXT00000000327.1">
    <property type="protein sequence ID" value="ENSPTXP00000000317.1"/>
    <property type="gene ID" value="ENSPTXG00000000289.1"/>
</dbReference>
<dbReference type="GO" id="GO:0004867">
    <property type="term" value="F:serine-type endopeptidase inhibitor activity"/>
    <property type="evidence" value="ECO:0007669"/>
    <property type="project" value="UniProtKB-KW"/>
</dbReference>
<dbReference type="PANTHER" id="PTHR47499">
    <property type="entry name" value="SERINE PROTEASE INHIBITOR KAZAL-TYPE 7 SPINK7"/>
    <property type="match status" value="1"/>
</dbReference>
<dbReference type="GO" id="GO:0005576">
    <property type="term" value="C:extracellular region"/>
    <property type="evidence" value="ECO:0007669"/>
    <property type="project" value="UniProtKB-SubCell"/>
</dbReference>
<organism evidence="7 8">
    <name type="scientific">Pseudonaja textilis</name>
    <name type="common">Eastern brown snake</name>
    <dbReference type="NCBI Taxonomy" id="8673"/>
    <lineage>
        <taxon>Eukaryota</taxon>
        <taxon>Metazoa</taxon>
        <taxon>Chordata</taxon>
        <taxon>Craniata</taxon>
        <taxon>Vertebrata</taxon>
        <taxon>Euteleostomi</taxon>
        <taxon>Lepidosauria</taxon>
        <taxon>Squamata</taxon>
        <taxon>Bifurcata</taxon>
        <taxon>Unidentata</taxon>
        <taxon>Episquamata</taxon>
        <taxon>Toxicofera</taxon>
        <taxon>Serpentes</taxon>
        <taxon>Colubroidea</taxon>
        <taxon>Elapidae</taxon>
        <taxon>Hydrophiinae</taxon>
        <taxon>Pseudonaja</taxon>
    </lineage>
</organism>
<dbReference type="SUPFAM" id="SSF100895">
    <property type="entry name" value="Kazal-type serine protease inhibitors"/>
    <property type="match status" value="1"/>
</dbReference>
<keyword evidence="4" id="KW-0722">Serine protease inhibitor</keyword>
<dbReference type="InterPro" id="IPR002350">
    <property type="entry name" value="Kazal_dom"/>
</dbReference>
<evidence type="ECO:0000313" key="8">
    <source>
        <dbReference type="Proteomes" id="UP000472273"/>
    </source>
</evidence>
<proteinExistence type="predicted"/>
<dbReference type="Proteomes" id="UP000472273">
    <property type="component" value="Unplaced"/>
</dbReference>
<accession>A0A670XTI6</accession>
<keyword evidence="2" id="KW-0964">Secreted</keyword>
<evidence type="ECO:0000256" key="1">
    <source>
        <dbReference type="ARBA" id="ARBA00004613"/>
    </source>
</evidence>
<dbReference type="GeneTree" id="ENSGT01020000230731"/>
<keyword evidence="5" id="KW-1015">Disulfide bond</keyword>
<dbReference type="InterPro" id="IPR050159">
    <property type="entry name" value="Kazal-type_SerProtInhib"/>
</dbReference>
<dbReference type="FunFam" id="3.30.60.30:FF:000037">
    <property type="entry name" value="Ovomucoid"/>
    <property type="match status" value="1"/>
</dbReference>
<sequence length="84" mass="9482">MSQRCFFQKATGLSLKTFCFSSKKLLQFSDEKQNQVTCTLEYIPHCGSDGETYGNQCLFCNAVVRSRGALMLKHRGACKEFKDA</sequence>
<keyword evidence="3" id="KW-0646">Protease inhibitor</keyword>
<dbReference type="Gene3D" id="3.30.60.30">
    <property type="match status" value="1"/>
</dbReference>
<evidence type="ECO:0000256" key="5">
    <source>
        <dbReference type="ARBA" id="ARBA00023157"/>
    </source>
</evidence>
<dbReference type="PRINTS" id="PR00290">
    <property type="entry name" value="KAZALINHBTR"/>
</dbReference>
<evidence type="ECO:0000256" key="3">
    <source>
        <dbReference type="ARBA" id="ARBA00022690"/>
    </source>
</evidence>
<dbReference type="SMART" id="SM00280">
    <property type="entry name" value="KAZAL"/>
    <property type="match status" value="1"/>
</dbReference>